<gene>
    <name evidence="2" type="ORF">RDB_LOCUS155908</name>
</gene>
<organism evidence="2 3">
    <name type="scientific">Rhizoctonia solani</name>
    <dbReference type="NCBI Taxonomy" id="456999"/>
    <lineage>
        <taxon>Eukaryota</taxon>
        <taxon>Fungi</taxon>
        <taxon>Dikarya</taxon>
        <taxon>Basidiomycota</taxon>
        <taxon>Agaricomycotina</taxon>
        <taxon>Agaricomycetes</taxon>
        <taxon>Cantharellales</taxon>
        <taxon>Ceratobasidiaceae</taxon>
        <taxon>Rhizoctonia</taxon>
    </lineage>
</organism>
<evidence type="ECO:0000313" key="3">
    <source>
        <dbReference type="Proteomes" id="UP000663840"/>
    </source>
</evidence>
<evidence type="ECO:0000256" key="1">
    <source>
        <dbReference type="SAM" id="MobiDB-lite"/>
    </source>
</evidence>
<protein>
    <submittedName>
        <fullName evidence="2">Uncharacterized protein</fullName>
    </submittedName>
</protein>
<reference evidence="2" key="1">
    <citation type="submission" date="2021-01" db="EMBL/GenBank/DDBJ databases">
        <authorList>
            <person name="Kaushik A."/>
        </authorList>
    </citation>
    <scope>NUCLEOTIDE SEQUENCE</scope>
    <source>
        <strain evidence="2">AG1-1A</strain>
    </source>
</reference>
<feature type="region of interest" description="Disordered" evidence="1">
    <location>
        <begin position="201"/>
        <end position="220"/>
    </location>
</feature>
<feature type="compositionally biased region" description="Polar residues" evidence="1">
    <location>
        <begin position="204"/>
        <end position="220"/>
    </location>
</feature>
<feature type="region of interest" description="Disordered" evidence="1">
    <location>
        <begin position="131"/>
        <end position="159"/>
    </location>
</feature>
<dbReference type="AlphaFoldDB" id="A0A8H3CZP5"/>
<dbReference type="Proteomes" id="UP000663840">
    <property type="component" value="Unassembled WGS sequence"/>
</dbReference>
<comment type="caution">
    <text evidence="2">The sequence shown here is derived from an EMBL/GenBank/DDBJ whole genome shotgun (WGS) entry which is preliminary data.</text>
</comment>
<dbReference type="EMBL" id="CAJMWR010004366">
    <property type="protein sequence ID" value="CAE6497921.1"/>
    <property type="molecule type" value="Genomic_DNA"/>
</dbReference>
<name>A0A8H3CZP5_9AGAM</name>
<evidence type="ECO:0000313" key="2">
    <source>
        <dbReference type="EMBL" id="CAE6497921.1"/>
    </source>
</evidence>
<proteinExistence type="predicted"/>
<accession>A0A8H3CZP5</accession>
<sequence length="262" mass="28783">MPTGVEIVGLGMASVSLGGTAISEAIRFGGKGGAQRAYDGVYNQYQQLKDLRRDIMVHQYLSEDDKRQLDGSIQRITFDLMELQSILNELKGTAYYHLTTYRVQWSHFKDRVGMADQKIVSVKLEVEQRSAQGRSKAMSQNETTIVTSSREPTSQVPHENEPIVVKEGCCEGSSLGQELTDQIASCTAAALRSALAMEDGIDPSPTTNKNARTHTGNGCRSLTETGPSLKWHLPPTATALPPVLFQNNGVELQCVRKDREID</sequence>
<feature type="compositionally biased region" description="Polar residues" evidence="1">
    <location>
        <begin position="131"/>
        <end position="157"/>
    </location>
</feature>